<dbReference type="Pfam" id="PF00258">
    <property type="entry name" value="Flavodoxin_1"/>
    <property type="match status" value="1"/>
</dbReference>
<evidence type="ECO:0000259" key="9">
    <source>
        <dbReference type="PROSITE" id="PS50902"/>
    </source>
</evidence>
<feature type="region of interest" description="Disordered" evidence="8">
    <location>
        <begin position="162"/>
        <end position="205"/>
    </location>
</feature>
<evidence type="ECO:0000256" key="8">
    <source>
        <dbReference type="SAM" id="MobiDB-lite"/>
    </source>
</evidence>
<comment type="cofactor">
    <cofactor evidence="1">
        <name>FMN</name>
        <dbReference type="ChEBI" id="CHEBI:58210"/>
    </cofactor>
</comment>
<keyword evidence="11" id="KW-1185">Reference proteome</keyword>
<dbReference type="OrthoDB" id="1856718at2759"/>
<dbReference type="GO" id="GO:0050667">
    <property type="term" value="P:homocysteine metabolic process"/>
    <property type="evidence" value="ECO:0007669"/>
    <property type="project" value="TreeGrafter"/>
</dbReference>
<dbReference type="GO" id="GO:0030586">
    <property type="term" value="F:[methionine synthase] reductase (NADPH) activity"/>
    <property type="evidence" value="ECO:0007669"/>
    <property type="project" value="TreeGrafter"/>
</dbReference>
<evidence type="ECO:0000256" key="7">
    <source>
        <dbReference type="ARBA" id="ARBA00023002"/>
    </source>
</evidence>
<dbReference type="PRINTS" id="PR00369">
    <property type="entry name" value="FLAVODOXIN"/>
</dbReference>
<dbReference type="PANTHER" id="PTHR19384">
    <property type="entry name" value="NITRIC OXIDE SYNTHASE-RELATED"/>
    <property type="match status" value="1"/>
</dbReference>
<dbReference type="Pfam" id="PF00667">
    <property type="entry name" value="FAD_binding_1"/>
    <property type="match status" value="1"/>
</dbReference>
<dbReference type="EMBL" id="JWZX01002642">
    <property type="protein sequence ID" value="KOO27933.1"/>
    <property type="molecule type" value="Genomic_DNA"/>
</dbReference>
<evidence type="ECO:0000256" key="6">
    <source>
        <dbReference type="ARBA" id="ARBA00022857"/>
    </source>
</evidence>
<dbReference type="InterPro" id="IPR003097">
    <property type="entry name" value="CysJ-like_FAD-binding"/>
</dbReference>
<dbReference type="GO" id="GO:0009086">
    <property type="term" value="P:methionine biosynthetic process"/>
    <property type="evidence" value="ECO:0007669"/>
    <property type="project" value="TreeGrafter"/>
</dbReference>
<evidence type="ECO:0000256" key="2">
    <source>
        <dbReference type="ARBA" id="ARBA00001974"/>
    </source>
</evidence>
<feature type="compositionally biased region" description="Polar residues" evidence="8">
    <location>
        <begin position="165"/>
        <end position="175"/>
    </location>
</feature>
<dbReference type="Gene3D" id="3.40.50.360">
    <property type="match status" value="1"/>
</dbReference>
<evidence type="ECO:0000256" key="3">
    <source>
        <dbReference type="ARBA" id="ARBA00022630"/>
    </source>
</evidence>
<keyword evidence="6" id="KW-0521">NADP</keyword>
<dbReference type="GO" id="GO:0005829">
    <property type="term" value="C:cytosol"/>
    <property type="evidence" value="ECO:0007669"/>
    <property type="project" value="TreeGrafter"/>
</dbReference>
<evidence type="ECO:0000313" key="10">
    <source>
        <dbReference type="EMBL" id="KOO27933.1"/>
    </source>
</evidence>
<dbReference type="PANTHER" id="PTHR19384:SF84">
    <property type="entry name" value="METHIONINE SYNTHASE REDUCTASE"/>
    <property type="match status" value="1"/>
</dbReference>
<reference evidence="11" key="1">
    <citation type="journal article" date="2015" name="PLoS Genet.">
        <title>Genome Sequence and Transcriptome Analyses of Chrysochromulina tobin: Metabolic Tools for Enhanced Algal Fitness in the Prominent Order Prymnesiales (Haptophyceae).</title>
        <authorList>
            <person name="Hovde B.T."/>
            <person name="Deodato C.R."/>
            <person name="Hunsperger H.M."/>
            <person name="Ryken S.A."/>
            <person name="Yost W."/>
            <person name="Jha R.K."/>
            <person name="Patterson J."/>
            <person name="Monnat R.J. Jr."/>
            <person name="Barlow S.B."/>
            <person name="Starkenburg S.R."/>
            <person name="Cattolico R.A."/>
        </authorList>
    </citation>
    <scope>NUCLEOTIDE SEQUENCE</scope>
    <source>
        <strain evidence="11">CCMP291</strain>
    </source>
</reference>
<gene>
    <name evidence="10" type="ORF">Ctob_012110</name>
</gene>
<proteinExistence type="predicted"/>
<accession>A0A0M0JNU5</accession>
<dbReference type="GO" id="GO:0010181">
    <property type="term" value="F:FMN binding"/>
    <property type="evidence" value="ECO:0007669"/>
    <property type="project" value="InterPro"/>
</dbReference>
<dbReference type="AlphaFoldDB" id="A0A0M0JNU5"/>
<dbReference type="SUPFAM" id="SSF52218">
    <property type="entry name" value="Flavoproteins"/>
    <property type="match status" value="1"/>
</dbReference>
<comment type="cofactor">
    <cofactor evidence="2">
        <name>FAD</name>
        <dbReference type="ChEBI" id="CHEBI:57692"/>
    </cofactor>
</comment>
<comment type="caution">
    <text evidence="10">The sequence shown here is derived from an EMBL/GenBank/DDBJ whole genome shotgun (WGS) entry which is preliminary data.</text>
</comment>
<name>A0A0M0JNU5_9EUKA</name>
<dbReference type="InterPro" id="IPR008254">
    <property type="entry name" value="Flavodoxin/NO_synth"/>
</dbReference>
<dbReference type="Gene3D" id="1.20.990.10">
    <property type="entry name" value="NADPH-cytochrome p450 Reductase, Chain A, domain 3"/>
    <property type="match status" value="1"/>
</dbReference>
<keyword evidence="3" id="KW-0285">Flavoprotein</keyword>
<evidence type="ECO:0000256" key="4">
    <source>
        <dbReference type="ARBA" id="ARBA00022643"/>
    </source>
</evidence>
<dbReference type="InterPro" id="IPR017938">
    <property type="entry name" value="Riboflavin_synthase-like_b-brl"/>
</dbReference>
<dbReference type="InterPro" id="IPR029039">
    <property type="entry name" value="Flavoprotein-like_sf"/>
</dbReference>
<protein>
    <submittedName>
        <fullName evidence="10">Methionine synthase reductase</fullName>
    </submittedName>
</protein>
<dbReference type="InterPro" id="IPR001094">
    <property type="entry name" value="Flavdoxin-like"/>
</dbReference>
<dbReference type="PROSITE" id="PS50902">
    <property type="entry name" value="FLAVODOXIN_LIKE"/>
    <property type="match status" value="1"/>
</dbReference>
<dbReference type="SUPFAM" id="SSF63380">
    <property type="entry name" value="Riboflavin synthase domain-like"/>
    <property type="match status" value="1"/>
</dbReference>
<sequence>MGTRFLVLYASQTGNARGLAKEVGARGTDKGHDVRVLGMEHFKELNFEDEAIIVVIASSTGNGDCPDNGDKFLRHCKKKTTPQLLANSRFAVVALGDSNYEAFCAVGKEFDKQFERLGGQRFLKRLDIDEVEGIETFFEPWLERLWESLATRETSLAPTADGLADSTQAAPNLSTPPVEASHRGLSTADGLADSTQAAPTFSVRPTEALRQGLAPTADGLADSDSAVGRSAARPLMAPVVAARWLTAAPASAATCPTIGTEGARRVLHVELDVSEGGDAMAFEPGDALGVVPHNDPEVVDATLACLGIAKPDAPLPAAR</sequence>
<dbReference type="Proteomes" id="UP000037460">
    <property type="component" value="Unassembled WGS sequence"/>
</dbReference>
<organism evidence="10 11">
    <name type="scientific">Chrysochromulina tobinii</name>
    <dbReference type="NCBI Taxonomy" id="1460289"/>
    <lineage>
        <taxon>Eukaryota</taxon>
        <taxon>Haptista</taxon>
        <taxon>Haptophyta</taxon>
        <taxon>Prymnesiophyceae</taxon>
        <taxon>Prymnesiales</taxon>
        <taxon>Chrysochromulinaceae</taxon>
        <taxon>Chrysochromulina</taxon>
    </lineage>
</organism>
<keyword evidence="7" id="KW-0560">Oxidoreductase</keyword>
<keyword evidence="5" id="KW-0274">FAD</keyword>
<evidence type="ECO:0000256" key="1">
    <source>
        <dbReference type="ARBA" id="ARBA00001917"/>
    </source>
</evidence>
<evidence type="ECO:0000256" key="5">
    <source>
        <dbReference type="ARBA" id="ARBA00022827"/>
    </source>
</evidence>
<keyword evidence="4" id="KW-0288">FMN</keyword>
<feature type="domain" description="Flavodoxin-like" evidence="9">
    <location>
        <begin position="5"/>
        <end position="146"/>
    </location>
</feature>
<evidence type="ECO:0000313" key="11">
    <source>
        <dbReference type="Proteomes" id="UP000037460"/>
    </source>
</evidence>
<dbReference type="GO" id="GO:0050660">
    <property type="term" value="F:flavin adenine dinucleotide binding"/>
    <property type="evidence" value="ECO:0007669"/>
    <property type="project" value="TreeGrafter"/>
</dbReference>
<dbReference type="Gene3D" id="2.40.30.10">
    <property type="entry name" value="Translation factors"/>
    <property type="match status" value="1"/>
</dbReference>
<dbReference type="InterPro" id="IPR023173">
    <property type="entry name" value="NADPH_Cyt_P450_Rdtase_alpha"/>
</dbReference>